<dbReference type="SUPFAM" id="SSF143430">
    <property type="entry name" value="TTP0101/SSO1404-like"/>
    <property type="match status" value="1"/>
</dbReference>
<keyword evidence="2 8" id="KW-0540">Nuclease</keyword>
<feature type="binding site" evidence="8">
    <location>
        <position position="8"/>
    </location>
    <ligand>
        <name>Mg(2+)</name>
        <dbReference type="ChEBI" id="CHEBI:18420"/>
        <note>catalytic</note>
    </ligand>
</feature>
<dbReference type="NCBIfam" id="TIGR01573">
    <property type="entry name" value="cas2"/>
    <property type="match status" value="1"/>
</dbReference>
<evidence type="ECO:0000256" key="7">
    <source>
        <dbReference type="ARBA" id="ARBA00023118"/>
    </source>
</evidence>
<evidence type="ECO:0000256" key="8">
    <source>
        <dbReference type="HAMAP-Rule" id="MF_01471"/>
    </source>
</evidence>
<dbReference type="PANTHER" id="PTHR34405:SF3">
    <property type="entry name" value="CRISPR-ASSOCIATED ENDORIBONUCLEASE CAS2 3"/>
    <property type="match status" value="1"/>
</dbReference>
<accession>A0A6N0NVK6</accession>
<evidence type="ECO:0000313" key="10">
    <source>
        <dbReference type="Proteomes" id="UP000509301"/>
    </source>
</evidence>
<evidence type="ECO:0000256" key="2">
    <source>
        <dbReference type="ARBA" id="ARBA00022722"/>
    </source>
</evidence>
<evidence type="ECO:0000256" key="6">
    <source>
        <dbReference type="ARBA" id="ARBA00022842"/>
    </source>
</evidence>
<comment type="function">
    <text evidence="8">CRISPR (clustered regularly interspaced short palindromic repeat), is an adaptive immune system that provides protection against mobile genetic elements (viruses, transposable elements and conjugative plasmids). CRISPR clusters contain sequences complementary to antecedent mobile elements and target invading nucleic acids. CRISPR clusters are transcribed and processed into CRISPR RNA (crRNA). Functions as a ssRNA-specific endoribonuclease. Involved in the integration of spacer DNA into the CRISPR cassette.</text>
</comment>
<evidence type="ECO:0000256" key="5">
    <source>
        <dbReference type="ARBA" id="ARBA00022801"/>
    </source>
</evidence>
<dbReference type="HAMAP" id="MF_01471">
    <property type="entry name" value="Cas2"/>
    <property type="match status" value="1"/>
</dbReference>
<keyword evidence="5 8" id="KW-0378">Hydrolase</keyword>
<dbReference type="Gene3D" id="3.30.70.240">
    <property type="match status" value="1"/>
</dbReference>
<dbReference type="RefSeq" id="WP_174632095.1">
    <property type="nucleotide sequence ID" value="NZ_CP049074.1"/>
</dbReference>
<sequence>MLYLVFYDITSDGLREKVADFLKRKGLSRVQFSVFLGNLNSSRVRDVESGLRMYYRERKEGERFNVLIVPVTEVQFKQRVVIGEVREESANVLW</sequence>
<comment type="cofactor">
    <cofactor evidence="1 8">
        <name>Mg(2+)</name>
        <dbReference type="ChEBI" id="CHEBI:18420"/>
    </cofactor>
</comment>
<keyword evidence="7 8" id="KW-0051">Antiviral defense</keyword>
<dbReference type="GO" id="GO:0016787">
    <property type="term" value="F:hydrolase activity"/>
    <property type="evidence" value="ECO:0007669"/>
    <property type="project" value="UniProtKB-KW"/>
</dbReference>
<proteinExistence type="inferred from homology"/>
<dbReference type="KEGG" id="mten:GWK48_10500"/>
<dbReference type="GO" id="GO:0046872">
    <property type="term" value="F:metal ion binding"/>
    <property type="evidence" value="ECO:0007669"/>
    <property type="project" value="UniProtKB-UniRule"/>
</dbReference>
<dbReference type="Pfam" id="PF09827">
    <property type="entry name" value="CRISPR_Cas2"/>
    <property type="match status" value="1"/>
</dbReference>
<comment type="subunit">
    <text evidence="8">Homodimer, forms a heterotetramer with a Cas1 homodimer.</text>
</comment>
<dbReference type="GO" id="GO:0043571">
    <property type="term" value="P:maintenance of CRISPR repeat elements"/>
    <property type="evidence" value="ECO:0007669"/>
    <property type="project" value="UniProtKB-UniRule"/>
</dbReference>
<reference evidence="9 10" key="1">
    <citation type="submission" date="2020-02" db="EMBL/GenBank/DDBJ databases">
        <title>Comparative genome analysis reveals the metabolism and evolution of the thermophilic archaeal genus Metallosphaera.</title>
        <authorList>
            <person name="Jiang C."/>
        </authorList>
    </citation>
    <scope>NUCLEOTIDE SEQUENCE [LARGE SCALE GENOMIC DNA]</scope>
    <source>
        <strain evidence="9 10">Ric-A</strain>
    </source>
</reference>
<dbReference type="GeneID" id="55642377"/>
<protein>
    <recommendedName>
        <fullName evidence="8">CRISPR-associated endoribonuclease Cas2</fullName>
        <ecNumber evidence="8">3.1.-.-</ecNumber>
    </recommendedName>
</protein>
<dbReference type="GO" id="GO:0004521">
    <property type="term" value="F:RNA endonuclease activity"/>
    <property type="evidence" value="ECO:0007669"/>
    <property type="project" value="InterPro"/>
</dbReference>
<keyword evidence="3 8" id="KW-0479">Metal-binding</keyword>
<evidence type="ECO:0000256" key="1">
    <source>
        <dbReference type="ARBA" id="ARBA00001946"/>
    </source>
</evidence>
<evidence type="ECO:0000256" key="3">
    <source>
        <dbReference type="ARBA" id="ARBA00022723"/>
    </source>
</evidence>
<dbReference type="CDD" id="cd09725">
    <property type="entry name" value="Cas2_I_II_III"/>
    <property type="match status" value="1"/>
</dbReference>
<dbReference type="Proteomes" id="UP000509301">
    <property type="component" value="Chromosome"/>
</dbReference>
<keyword evidence="6 8" id="KW-0460">Magnesium</keyword>
<dbReference type="AlphaFoldDB" id="A0A6N0NVK6"/>
<evidence type="ECO:0000256" key="4">
    <source>
        <dbReference type="ARBA" id="ARBA00022759"/>
    </source>
</evidence>
<organism evidence="9 10">
    <name type="scientific">Metallosphaera tengchongensis</name>
    <dbReference type="NCBI Taxonomy" id="1532350"/>
    <lineage>
        <taxon>Archaea</taxon>
        <taxon>Thermoproteota</taxon>
        <taxon>Thermoprotei</taxon>
        <taxon>Sulfolobales</taxon>
        <taxon>Sulfolobaceae</taxon>
        <taxon>Metallosphaera</taxon>
    </lineage>
</organism>
<dbReference type="GO" id="GO:0051607">
    <property type="term" value="P:defense response to virus"/>
    <property type="evidence" value="ECO:0007669"/>
    <property type="project" value="UniProtKB-UniRule"/>
</dbReference>
<dbReference type="EMBL" id="CP049074">
    <property type="protein sequence ID" value="QKR00762.1"/>
    <property type="molecule type" value="Genomic_DNA"/>
</dbReference>
<name>A0A6N0NVK6_9CREN</name>
<comment type="similarity">
    <text evidence="8">Belongs to the CRISPR-associated endoribonuclease Cas2 protein family.</text>
</comment>
<keyword evidence="10" id="KW-1185">Reference proteome</keyword>
<gene>
    <name evidence="8 9" type="primary">cas2</name>
    <name evidence="9" type="ORF">GWK48_10500</name>
</gene>
<dbReference type="InterPro" id="IPR021127">
    <property type="entry name" value="CRISPR_associated_Cas2"/>
</dbReference>
<dbReference type="OrthoDB" id="75992at2157"/>
<dbReference type="PANTHER" id="PTHR34405">
    <property type="entry name" value="CRISPR-ASSOCIATED ENDORIBONUCLEASE CAS2"/>
    <property type="match status" value="1"/>
</dbReference>
<evidence type="ECO:0000313" key="9">
    <source>
        <dbReference type="EMBL" id="QKR00762.1"/>
    </source>
</evidence>
<keyword evidence="4 8" id="KW-0255">Endonuclease</keyword>
<dbReference type="EC" id="3.1.-.-" evidence="8"/>
<dbReference type="InterPro" id="IPR019199">
    <property type="entry name" value="Virulence_VapD/CRISPR_Cas2"/>
</dbReference>